<evidence type="ECO:0000256" key="6">
    <source>
        <dbReference type="SAM" id="Phobius"/>
    </source>
</evidence>
<feature type="transmembrane region" description="Helical" evidence="6">
    <location>
        <begin position="168"/>
        <end position="187"/>
    </location>
</feature>
<dbReference type="InterPro" id="IPR000849">
    <property type="entry name" value="Sugar_P_transporter"/>
</dbReference>
<feature type="transmembrane region" description="Helical" evidence="6">
    <location>
        <begin position="332"/>
        <end position="350"/>
    </location>
</feature>
<comment type="caution">
    <text evidence="8">The sequence shown here is derived from an EMBL/GenBank/DDBJ whole genome shotgun (WGS) entry which is preliminary data.</text>
</comment>
<dbReference type="InterPro" id="IPR020846">
    <property type="entry name" value="MFS_dom"/>
</dbReference>
<dbReference type="Pfam" id="PF07690">
    <property type="entry name" value="MFS_1"/>
    <property type="match status" value="1"/>
</dbReference>
<dbReference type="Proteomes" id="UP001272515">
    <property type="component" value="Unassembled WGS sequence"/>
</dbReference>
<sequence>MKGIHFTKRQILILVSVWFTFLLAFVTRLSWGTLMPIVNESLQFTPQQGTSYISAFYFGYALAVLPGGLLADKIGYRKTIIGSLLALAITTAAMGMITDYTMGLVIRFLMGAVSGPIQSSCLSALGHNFSMNQRGTAVGIFMSCTSFGVFTVNLYAPTVAMEFGWRAAFFVTALLPLIVMFACFFTLKAKQTVATVSDAVNKLNGNGSSPAVGGAGTANGVGELTDHGVESVMDHGVTPNSIEQAAEAAKPTLLENLKYLFTTRNVLLLAVAGMFATGTTWGVTNWANLYMVKQLGVSAVFAGSVMSLYGFAAFLAKPTIGIISDNIPVKKNYTAAAALFCFSPALWIFANTTNPNMLYVTAPILGVGAFMYSAVTNALIVQSAPEHLRATTAGFVNTFNQIGAITAPMILGGILTSTGSYQTALMSIAAFPILGALALTFVKLTGQEK</sequence>
<dbReference type="RefSeq" id="WP_317329730.1">
    <property type="nucleotide sequence ID" value="NZ_JAWJZA010000002.1"/>
</dbReference>
<organism evidence="8 9">
    <name type="scientific">Veillonella absiana</name>
    <dbReference type="NCBI Taxonomy" id="3079305"/>
    <lineage>
        <taxon>Bacteria</taxon>
        <taxon>Bacillati</taxon>
        <taxon>Bacillota</taxon>
        <taxon>Negativicutes</taxon>
        <taxon>Veillonellales</taxon>
        <taxon>Veillonellaceae</taxon>
        <taxon>Veillonella</taxon>
    </lineage>
</organism>
<dbReference type="PANTHER" id="PTHR43826">
    <property type="entry name" value="GLUCOSE-6-PHOSPHATE EXCHANGER SLC37A4"/>
    <property type="match status" value="1"/>
</dbReference>
<feature type="transmembrane region" description="Helical" evidence="6">
    <location>
        <begin position="80"/>
        <end position="98"/>
    </location>
</feature>
<dbReference type="Gene3D" id="1.20.1250.20">
    <property type="entry name" value="MFS general substrate transporter like domains"/>
    <property type="match status" value="2"/>
</dbReference>
<evidence type="ECO:0000256" key="1">
    <source>
        <dbReference type="ARBA" id="ARBA00004651"/>
    </source>
</evidence>
<dbReference type="InterPro" id="IPR036259">
    <property type="entry name" value="MFS_trans_sf"/>
</dbReference>
<feature type="transmembrane region" description="Helical" evidence="6">
    <location>
        <begin position="266"/>
        <end position="283"/>
    </location>
</feature>
<comment type="subcellular location">
    <subcellularLocation>
        <location evidence="1">Cell membrane</location>
        <topology evidence="1">Multi-pass membrane protein</topology>
    </subcellularLocation>
</comment>
<feature type="transmembrane region" description="Helical" evidence="6">
    <location>
        <begin position="51"/>
        <end position="71"/>
    </location>
</feature>
<feature type="transmembrane region" description="Helical" evidence="6">
    <location>
        <begin position="137"/>
        <end position="156"/>
    </location>
</feature>
<keyword evidence="3 6" id="KW-0812">Transmembrane</keyword>
<dbReference type="InterPro" id="IPR011701">
    <property type="entry name" value="MFS"/>
</dbReference>
<feature type="transmembrane region" description="Helical" evidence="6">
    <location>
        <begin position="295"/>
        <end position="320"/>
    </location>
</feature>
<dbReference type="PIRSF" id="PIRSF002808">
    <property type="entry name" value="Hexose_phosphate_transp"/>
    <property type="match status" value="1"/>
</dbReference>
<proteinExistence type="predicted"/>
<dbReference type="PANTHER" id="PTHR43826:SF3">
    <property type="entry name" value="GLUCOSE-6-PHOSPHATE EXCHANGER SLC37A4"/>
    <property type="match status" value="1"/>
</dbReference>
<feature type="domain" description="Major facilitator superfamily (MFS) profile" evidence="7">
    <location>
        <begin position="12"/>
        <end position="447"/>
    </location>
</feature>
<dbReference type="EMBL" id="JAWJZB010000004">
    <property type="protein sequence ID" value="MDV5087979.1"/>
    <property type="molecule type" value="Genomic_DNA"/>
</dbReference>
<feature type="transmembrane region" description="Helical" evidence="6">
    <location>
        <begin position="12"/>
        <end position="31"/>
    </location>
</feature>
<keyword evidence="4 6" id="KW-1133">Transmembrane helix</keyword>
<evidence type="ECO:0000256" key="3">
    <source>
        <dbReference type="ARBA" id="ARBA00022692"/>
    </source>
</evidence>
<feature type="transmembrane region" description="Helical" evidence="6">
    <location>
        <begin position="421"/>
        <end position="442"/>
    </location>
</feature>
<evidence type="ECO:0000256" key="4">
    <source>
        <dbReference type="ARBA" id="ARBA00022989"/>
    </source>
</evidence>
<evidence type="ECO:0000256" key="2">
    <source>
        <dbReference type="ARBA" id="ARBA00022448"/>
    </source>
</evidence>
<accession>A0ABU3Z7T7</accession>
<name>A0ABU3Z7T7_9FIRM</name>
<feature type="transmembrane region" description="Helical" evidence="6">
    <location>
        <begin position="393"/>
        <end position="415"/>
    </location>
</feature>
<gene>
    <name evidence="8" type="ORF">RVY80_03840</name>
</gene>
<evidence type="ECO:0000259" key="7">
    <source>
        <dbReference type="PROSITE" id="PS50850"/>
    </source>
</evidence>
<evidence type="ECO:0000313" key="8">
    <source>
        <dbReference type="EMBL" id="MDV5087979.1"/>
    </source>
</evidence>
<keyword evidence="5 6" id="KW-0472">Membrane</keyword>
<feature type="transmembrane region" description="Helical" evidence="6">
    <location>
        <begin position="356"/>
        <end position="381"/>
    </location>
</feature>
<keyword evidence="9" id="KW-1185">Reference proteome</keyword>
<dbReference type="SUPFAM" id="SSF103473">
    <property type="entry name" value="MFS general substrate transporter"/>
    <property type="match status" value="1"/>
</dbReference>
<evidence type="ECO:0000256" key="5">
    <source>
        <dbReference type="ARBA" id="ARBA00023136"/>
    </source>
</evidence>
<dbReference type="PROSITE" id="PS50850">
    <property type="entry name" value="MFS"/>
    <property type="match status" value="1"/>
</dbReference>
<evidence type="ECO:0000313" key="9">
    <source>
        <dbReference type="Proteomes" id="UP001272515"/>
    </source>
</evidence>
<dbReference type="InterPro" id="IPR051337">
    <property type="entry name" value="OPA_Antiporter"/>
</dbReference>
<reference evidence="8 9" key="1">
    <citation type="submission" date="2023-10" db="EMBL/GenBank/DDBJ databases">
        <title>Veillonella sp. nov., isolated from a pig farm feces dump.</title>
        <authorList>
            <person name="Chang Y.-H."/>
        </authorList>
    </citation>
    <scope>NUCLEOTIDE SEQUENCE [LARGE SCALE GENOMIC DNA]</scope>
    <source>
        <strain evidence="8 9">YH-vei2233</strain>
    </source>
</reference>
<keyword evidence="2" id="KW-0813">Transport</keyword>
<feature type="transmembrane region" description="Helical" evidence="6">
    <location>
        <begin position="104"/>
        <end position="125"/>
    </location>
</feature>
<protein>
    <submittedName>
        <fullName evidence="8">MFS transporter</fullName>
    </submittedName>
</protein>